<gene>
    <name evidence="1" type="ORF">D0865_09888</name>
</gene>
<dbReference type="Proteomes" id="UP000270230">
    <property type="component" value="Unassembled WGS sequence"/>
</dbReference>
<reference evidence="1 2" key="1">
    <citation type="journal article" date="2018" name="BMC Genomics">
        <title>Genomic evidence for intraspecific hybridization in a clonal and extremely halotolerant yeast.</title>
        <authorList>
            <person name="Gostincar C."/>
            <person name="Stajich J.E."/>
            <person name="Zupancic J."/>
            <person name="Zalar P."/>
            <person name="Gunde-Cimerman N."/>
        </authorList>
    </citation>
    <scope>NUCLEOTIDE SEQUENCE [LARGE SCALE GENOMIC DNA]</scope>
    <source>
        <strain evidence="1 2">EXF-151</strain>
    </source>
</reference>
<evidence type="ECO:0000313" key="1">
    <source>
        <dbReference type="EMBL" id="RMY45474.1"/>
    </source>
</evidence>
<name>A0A3M7C0I2_HORWE</name>
<dbReference type="OrthoDB" id="5979581at2759"/>
<comment type="caution">
    <text evidence="1">The sequence shown here is derived from an EMBL/GenBank/DDBJ whole genome shotgun (WGS) entry which is preliminary data.</text>
</comment>
<evidence type="ECO:0000313" key="2">
    <source>
        <dbReference type="Proteomes" id="UP000270230"/>
    </source>
</evidence>
<dbReference type="AlphaFoldDB" id="A0A3M7C0I2"/>
<dbReference type="EMBL" id="QWIN01000936">
    <property type="protein sequence ID" value="RMY45474.1"/>
    <property type="molecule type" value="Genomic_DNA"/>
</dbReference>
<sequence>MALPLRTGQMVKGVRDVYVVAQKLHDQVRRASTTAQKQVVLKCAPESRLQREKEILQEVSGDVFIRQLIDCGKETPFLVLQHFESGALKSPSETSPGVSSTVYGSDYLFRSLSA</sequence>
<protein>
    <recommendedName>
        <fullName evidence="3">Protein kinase domain-containing protein</fullName>
    </recommendedName>
</protein>
<organism evidence="1 2">
    <name type="scientific">Hortaea werneckii</name>
    <name type="common">Black yeast</name>
    <name type="synonym">Cladosporium werneckii</name>
    <dbReference type="NCBI Taxonomy" id="91943"/>
    <lineage>
        <taxon>Eukaryota</taxon>
        <taxon>Fungi</taxon>
        <taxon>Dikarya</taxon>
        <taxon>Ascomycota</taxon>
        <taxon>Pezizomycotina</taxon>
        <taxon>Dothideomycetes</taxon>
        <taxon>Dothideomycetidae</taxon>
        <taxon>Mycosphaerellales</taxon>
        <taxon>Teratosphaeriaceae</taxon>
        <taxon>Hortaea</taxon>
    </lineage>
</organism>
<evidence type="ECO:0008006" key="3">
    <source>
        <dbReference type="Google" id="ProtNLM"/>
    </source>
</evidence>
<accession>A0A3M7C0I2</accession>
<proteinExistence type="predicted"/>